<keyword evidence="3" id="KW-0804">Transcription</keyword>
<sequence length="215" mass="23155">MSSASPRVYGGVDADARRAERRARLLEAGLDLLGTGGLQATTLRKVCEHAGLAARYFYESFPDLDSLIVAVFDDIVEQLVRAGTEALADAPADTRGRLRTGLGTAIDFIGDDPRKGHVVLTVAMGSPPLAERRLSAGERIARLVADRTRDAYGDGEAPSDRHLILISRFLVGGFAETLTAWMRDPSTPRDRLLDECVELFLATTSALATLRASDS</sequence>
<protein>
    <submittedName>
        <fullName evidence="6">TetR/AcrR family transcriptional regulator</fullName>
    </submittedName>
</protein>
<proteinExistence type="predicted"/>
<dbReference type="PANTHER" id="PTHR30055">
    <property type="entry name" value="HTH-TYPE TRANSCRIPTIONAL REGULATOR RUTR"/>
    <property type="match status" value="1"/>
</dbReference>
<feature type="DNA-binding region" description="H-T-H motif" evidence="4">
    <location>
        <begin position="42"/>
        <end position="61"/>
    </location>
</feature>
<accession>A0ABW2CCD9</accession>
<gene>
    <name evidence="6" type="ORF">ACFQKB_03600</name>
</gene>
<keyword evidence="7" id="KW-1185">Reference proteome</keyword>
<evidence type="ECO:0000256" key="3">
    <source>
        <dbReference type="ARBA" id="ARBA00023163"/>
    </source>
</evidence>
<dbReference type="InterPro" id="IPR036271">
    <property type="entry name" value="Tet_transcr_reg_TetR-rel_C_sf"/>
</dbReference>
<name>A0ABW2CCD9_9ACTN</name>
<dbReference type="PANTHER" id="PTHR30055:SF234">
    <property type="entry name" value="HTH-TYPE TRANSCRIPTIONAL REGULATOR BETI"/>
    <property type="match status" value="1"/>
</dbReference>
<dbReference type="InterPro" id="IPR009057">
    <property type="entry name" value="Homeodomain-like_sf"/>
</dbReference>
<dbReference type="RefSeq" id="WP_160819636.1">
    <property type="nucleotide sequence ID" value="NZ_JBHSXS010000001.1"/>
</dbReference>
<feature type="domain" description="HTH tetR-type" evidence="5">
    <location>
        <begin position="19"/>
        <end position="79"/>
    </location>
</feature>
<dbReference type="EMBL" id="JBHSXS010000001">
    <property type="protein sequence ID" value="MFC6878845.1"/>
    <property type="molecule type" value="Genomic_DNA"/>
</dbReference>
<evidence type="ECO:0000256" key="4">
    <source>
        <dbReference type="PROSITE-ProRule" id="PRU00335"/>
    </source>
</evidence>
<dbReference type="Pfam" id="PF00440">
    <property type="entry name" value="TetR_N"/>
    <property type="match status" value="1"/>
</dbReference>
<keyword evidence="2 4" id="KW-0238">DNA-binding</keyword>
<evidence type="ECO:0000313" key="6">
    <source>
        <dbReference type="EMBL" id="MFC6878845.1"/>
    </source>
</evidence>
<organism evidence="6 7">
    <name type="scientific">Actinomadura yumaensis</name>
    <dbReference type="NCBI Taxonomy" id="111807"/>
    <lineage>
        <taxon>Bacteria</taxon>
        <taxon>Bacillati</taxon>
        <taxon>Actinomycetota</taxon>
        <taxon>Actinomycetes</taxon>
        <taxon>Streptosporangiales</taxon>
        <taxon>Thermomonosporaceae</taxon>
        <taxon>Actinomadura</taxon>
    </lineage>
</organism>
<keyword evidence="1" id="KW-0805">Transcription regulation</keyword>
<dbReference type="PROSITE" id="PS50977">
    <property type="entry name" value="HTH_TETR_2"/>
    <property type="match status" value="1"/>
</dbReference>
<evidence type="ECO:0000313" key="7">
    <source>
        <dbReference type="Proteomes" id="UP001596380"/>
    </source>
</evidence>
<dbReference type="InterPro" id="IPR050109">
    <property type="entry name" value="HTH-type_TetR-like_transc_reg"/>
</dbReference>
<evidence type="ECO:0000259" key="5">
    <source>
        <dbReference type="PROSITE" id="PS50977"/>
    </source>
</evidence>
<dbReference type="SUPFAM" id="SSF46689">
    <property type="entry name" value="Homeodomain-like"/>
    <property type="match status" value="1"/>
</dbReference>
<dbReference type="Gene3D" id="1.10.357.10">
    <property type="entry name" value="Tetracycline Repressor, domain 2"/>
    <property type="match status" value="1"/>
</dbReference>
<dbReference type="InterPro" id="IPR001647">
    <property type="entry name" value="HTH_TetR"/>
</dbReference>
<dbReference type="Proteomes" id="UP001596380">
    <property type="component" value="Unassembled WGS sequence"/>
</dbReference>
<dbReference type="SUPFAM" id="SSF48498">
    <property type="entry name" value="Tetracyclin repressor-like, C-terminal domain"/>
    <property type="match status" value="1"/>
</dbReference>
<evidence type="ECO:0000256" key="1">
    <source>
        <dbReference type="ARBA" id="ARBA00023015"/>
    </source>
</evidence>
<comment type="caution">
    <text evidence="6">The sequence shown here is derived from an EMBL/GenBank/DDBJ whole genome shotgun (WGS) entry which is preliminary data.</text>
</comment>
<reference evidence="7" key="1">
    <citation type="journal article" date="2019" name="Int. J. Syst. Evol. Microbiol.">
        <title>The Global Catalogue of Microorganisms (GCM) 10K type strain sequencing project: providing services to taxonomists for standard genome sequencing and annotation.</title>
        <authorList>
            <consortium name="The Broad Institute Genomics Platform"/>
            <consortium name="The Broad Institute Genome Sequencing Center for Infectious Disease"/>
            <person name="Wu L."/>
            <person name="Ma J."/>
        </authorList>
    </citation>
    <scope>NUCLEOTIDE SEQUENCE [LARGE SCALE GENOMIC DNA]</scope>
    <source>
        <strain evidence="7">JCM 3369</strain>
    </source>
</reference>
<evidence type="ECO:0000256" key="2">
    <source>
        <dbReference type="ARBA" id="ARBA00023125"/>
    </source>
</evidence>